<proteinExistence type="inferred from homology"/>
<feature type="region of interest" description="Disordered" evidence="2">
    <location>
        <begin position="452"/>
        <end position="582"/>
    </location>
</feature>
<feature type="region of interest" description="Disordered" evidence="2">
    <location>
        <begin position="250"/>
        <end position="273"/>
    </location>
</feature>
<feature type="compositionally biased region" description="Polar residues" evidence="2">
    <location>
        <begin position="34"/>
        <end position="44"/>
    </location>
</feature>
<reference evidence="4" key="2">
    <citation type="journal article" date="2010" name="Nature">
        <title>Comparative genomics reveals mobile pathogenicity chromosomes in Fusarium.</title>
        <authorList>
            <person name="Ma L.J."/>
            <person name="van der Does H.C."/>
            <person name="Borkovich K.A."/>
            <person name="Coleman J.J."/>
            <person name="Daboussi M.J."/>
            <person name="Di Pietro A."/>
            <person name="Dufresne M."/>
            <person name="Freitag M."/>
            <person name="Grabherr M."/>
            <person name="Henrissat B."/>
            <person name="Houterman P.M."/>
            <person name="Kang S."/>
            <person name="Shim W.B."/>
            <person name="Woloshuk C."/>
            <person name="Xie X."/>
            <person name="Xu J.R."/>
            <person name="Antoniw J."/>
            <person name="Baker S.E."/>
            <person name="Bluhm B.H."/>
            <person name="Breakspear A."/>
            <person name="Brown D.W."/>
            <person name="Butchko R.A."/>
            <person name="Chapman S."/>
            <person name="Coulson R."/>
            <person name="Coutinho P.M."/>
            <person name="Danchin E.G."/>
            <person name="Diener A."/>
            <person name="Gale L.R."/>
            <person name="Gardiner D.M."/>
            <person name="Goff S."/>
            <person name="Hammond-Kosack K.E."/>
            <person name="Hilburn K."/>
            <person name="Hua-Van A."/>
            <person name="Jonkers W."/>
            <person name="Kazan K."/>
            <person name="Kodira C.D."/>
            <person name="Koehrsen M."/>
            <person name="Kumar L."/>
            <person name="Lee Y.H."/>
            <person name="Li L."/>
            <person name="Manners J.M."/>
            <person name="Miranda-Saavedra D."/>
            <person name="Mukherjee M."/>
            <person name="Park G."/>
            <person name="Park J."/>
            <person name="Park S.Y."/>
            <person name="Proctor R.H."/>
            <person name="Regev A."/>
            <person name="Ruiz-Roldan M.C."/>
            <person name="Sain D."/>
            <person name="Sakthikumar S."/>
            <person name="Sykes S."/>
            <person name="Schwartz D.C."/>
            <person name="Turgeon B.G."/>
            <person name="Wapinski I."/>
            <person name="Yoder O."/>
            <person name="Young S."/>
            <person name="Zeng Q."/>
            <person name="Zhou S."/>
            <person name="Galagan J."/>
            <person name="Cuomo C.A."/>
            <person name="Kistler H.C."/>
            <person name="Rep M."/>
        </authorList>
    </citation>
    <scope>NUCLEOTIDE SEQUENCE [LARGE SCALE GENOMIC DNA]</scope>
    <source>
        <strain evidence="4">4287</strain>
    </source>
</reference>
<dbReference type="VEuPathDB" id="FungiDB:FOXG_10548"/>
<dbReference type="InterPro" id="IPR013272">
    <property type="entry name" value="Vps72/YL1_C"/>
</dbReference>
<evidence type="ECO:0000259" key="3">
    <source>
        <dbReference type="SMART" id="SM00993"/>
    </source>
</evidence>
<feature type="compositionally biased region" description="Acidic residues" evidence="2">
    <location>
        <begin position="107"/>
        <end position="123"/>
    </location>
</feature>
<dbReference type="KEGG" id="fox:FOXG_10548"/>
<dbReference type="EMBL" id="DS231708">
    <property type="protein sequence ID" value="KNB10284.1"/>
    <property type="molecule type" value="Genomic_DNA"/>
</dbReference>
<organism evidence="4 5">
    <name type="scientific">Fusarium oxysporum f. sp. lycopersici (strain 4287 / CBS 123668 / FGSC 9935 / NRRL 34936)</name>
    <name type="common">Fusarium vascular wilt of tomato</name>
    <dbReference type="NCBI Taxonomy" id="426428"/>
    <lineage>
        <taxon>Eukaryota</taxon>
        <taxon>Fungi</taxon>
        <taxon>Dikarya</taxon>
        <taxon>Ascomycota</taxon>
        <taxon>Pezizomycotina</taxon>
        <taxon>Sordariomycetes</taxon>
        <taxon>Hypocreomycetidae</taxon>
        <taxon>Hypocreales</taxon>
        <taxon>Nectriaceae</taxon>
        <taxon>Fusarium</taxon>
        <taxon>Fusarium oxysporum species complex</taxon>
    </lineage>
</organism>
<dbReference type="GO" id="GO:0005634">
    <property type="term" value="C:nucleus"/>
    <property type="evidence" value="ECO:0007669"/>
    <property type="project" value="TreeGrafter"/>
</dbReference>
<feature type="compositionally biased region" description="Polar residues" evidence="2">
    <location>
        <begin position="562"/>
        <end position="573"/>
    </location>
</feature>
<feature type="compositionally biased region" description="Low complexity" evidence="2">
    <location>
        <begin position="531"/>
        <end position="555"/>
    </location>
</feature>
<gene>
    <name evidence="4" type="ORF">FOXG_10548</name>
</gene>
<feature type="compositionally biased region" description="Low complexity" evidence="2">
    <location>
        <begin position="14"/>
        <end position="23"/>
    </location>
</feature>
<dbReference type="InterPro" id="IPR046757">
    <property type="entry name" value="YL1_N"/>
</dbReference>
<comment type="similarity">
    <text evidence="1">Belongs to the VPS72/YL1 family.</text>
</comment>
<feature type="region of interest" description="Disordered" evidence="2">
    <location>
        <begin position="1"/>
        <end position="211"/>
    </location>
</feature>
<feature type="compositionally biased region" description="Acidic residues" evidence="2">
    <location>
        <begin position="74"/>
        <end position="100"/>
    </location>
</feature>
<dbReference type="RefSeq" id="XP_018248329.1">
    <property type="nucleotide sequence ID" value="XM_018389961.1"/>
</dbReference>
<dbReference type="GeneID" id="28952015"/>
<sequence>METESKPSDMGTPLSSTLSSLSDSDSDAEVSKTAGPNTDTNSQKNNEDTVEWLATTRKRRSTAGNRMKSMLANEEPDSDLELLFAEDENDQGFSDAEENGSDVQMDSSDDEDENDNNDDDLEGEKELEKQAKERRAAQRKRKAQEAIPAKFRKKVRIDPTTRTPAPAKPAPRPKKKSERTSWLPSAADLPTRASSRQTTRLSKEQLHQQMVEREARRIKQLAQMQKKAAKLEAMKKPPMTQEERLREAAIVEKRNSKSLNRWEEAEKQREEERRAKLAALHNRTLKGPVITFWSGIGEWMGRHMVIEEPAKEKRKRGEKAKGKDKDKEKAGPTEDKKEDAPDSQTQPPQPSTGARNAIVFQNFDDNALKDRSIQTQIIFGRKMNKLSKPSPAPLCVITNHPARYRDPRTGLPYYNAYAYREIQRLTRGEYRWSHILGAWVGSGTYAARGVPERFLNPDKKGPEKKSTPDEGIKGKDAVQAPDQAQDPKTNTPDVPSGIPTTGHKMTGVGQGASAPPNSEPNQTIQPKIAPPAVTQPTKTTNTTAATPIAPNTTPASEPKAQAPTNPQSTTTGNPPAPLQTAP</sequence>
<dbReference type="PANTHER" id="PTHR13275:SF4">
    <property type="entry name" value="VACUOLAR PROTEIN SORTING-ASSOCIATED PROTEIN 72 HOMOLOG"/>
    <property type="match status" value="1"/>
</dbReference>
<feature type="region of interest" description="Disordered" evidence="2">
    <location>
        <begin position="310"/>
        <end position="355"/>
    </location>
</feature>
<accession>A0A0J9VGC1</accession>
<feature type="compositionally biased region" description="Basic and acidic residues" evidence="2">
    <location>
        <begin position="124"/>
        <end position="136"/>
    </location>
</feature>
<name>A0A0J9VGC1_FUSO4</name>
<dbReference type="OrthoDB" id="3942062at2759"/>
<feature type="compositionally biased region" description="Basic and acidic residues" evidence="2">
    <location>
        <begin position="455"/>
        <end position="476"/>
    </location>
</feature>
<dbReference type="Pfam" id="PF05764">
    <property type="entry name" value="YL1"/>
    <property type="match status" value="1"/>
</dbReference>
<protein>
    <recommendedName>
        <fullName evidence="3">Vps72/YL1 C-terminal domain-containing protein</fullName>
    </recommendedName>
</protein>
<feature type="compositionally biased region" description="Basic and acidic residues" evidence="2">
    <location>
        <begin position="319"/>
        <end position="340"/>
    </location>
</feature>
<evidence type="ECO:0000256" key="1">
    <source>
        <dbReference type="ARBA" id="ARBA00006832"/>
    </source>
</evidence>
<dbReference type="AlphaFoldDB" id="A0A0J9VGC1"/>
<dbReference type="PANTHER" id="PTHR13275">
    <property type="entry name" value="YL-1 PROTEIN TRANSCRIPTION FACTOR-LIKE 1"/>
    <property type="match status" value="1"/>
</dbReference>
<feature type="domain" description="Vps72/YL1 C-terminal" evidence="3">
    <location>
        <begin position="393"/>
        <end position="422"/>
    </location>
</feature>
<dbReference type="SMART" id="SM00993">
    <property type="entry name" value="YL1_C"/>
    <property type="match status" value="1"/>
</dbReference>
<evidence type="ECO:0000313" key="5">
    <source>
        <dbReference type="Proteomes" id="UP000009097"/>
    </source>
</evidence>
<feature type="compositionally biased region" description="Basic and acidic residues" evidence="2">
    <location>
        <begin position="201"/>
        <end position="211"/>
    </location>
</feature>
<feature type="compositionally biased region" description="Polar residues" evidence="2">
    <location>
        <begin position="515"/>
        <end position="525"/>
    </location>
</feature>
<evidence type="ECO:0000256" key="2">
    <source>
        <dbReference type="SAM" id="MobiDB-lite"/>
    </source>
</evidence>
<reference evidence="4" key="1">
    <citation type="submission" date="2007-04" db="EMBL/GenBank/DDBJ databases">
        <authorList>
            <consortium name="The Broad Institute Genome Sequencing Platform"/>
            <person name="Birren B."/>
            <person name="Lander E."/>
            <person name="Galagan J."/>
            <person name="Nusbaum C."/>
            <person name="Devon K."/>
            <person name="Ma L.-J."/>
            <person name="Jaffe D."/>
            <person name="Butler J."/>
            <person name="Alvarez P."/>
            <person name="Gnerre S."/>
            <person name="Grabherr M."/>
            <person name="Kleber M."/>
            <person name="Mauceli E."/>
            <person name="Brockman W."/>
            <person name="MacCallum I.A."/>
            <person name="Young S."/>
            <person name="LaButti K."/>
            <person name="DeCaprio D."/>
            <person name="Crawford M."/>
            <person name="Koehrsen M."/>
            <person name="Engels R."/>
            <person name="Montgomery P."/>
            <person name="Pearson M."/>
            <person name="Howarth C."/>
            <person name="Larson L."/>
            <person name="White J."/>
            <person name="O'Leary S."/>
            <person name="Kodira C."/>
            <person name="Zeng Q."/>
            <person name="Yandava C."/>
            <person name="Alvarado L."/>
            <person name="Kistler C."/>
            <person name="Shim W.-B."/>
            <person name="Kang S."/>
            <person name="Woloshuk C."/>
        </authorList>
    </citation>
    <scope>NUCLEOTIDE SEQUENCE</scope>
    <source>
        <strain evidence="4">4287</strain>
    </source>
</reference>
<evidence type="ECO:0000313" key="4">
    <source>
        <dbReference type="EMBL" id="KNB10284.1"/>
    </source>
</evidence>
<dbReference type="Proteomes" id="UP000009097">
    <property type="component" value="Unassembled WGS sequence"/>
</dbReference>
<dbReference type="Pfam" id="PF08265">
    <property type="entry name" value="YL1_C"/>
    <property type="match status" value="1"/>
</dbReference>